<dbReference type="PANTHER" id="PTHR31589">
    <property type="entry name" value="PROTEIN, PUTATIVE (DUF239)-RELATED-RELATED"/>
    <property type="match status" value="1"/>
</dbReference>
<evidence type="ECO:0000313" key="2">
    <source>
        <dbReference type="EMBL" id="TVU07606.1"/>
    </source>
</evidence>
<feature type="domain" description="Neprosin PEP catalytic" evidence="1">
    <location>
        <begin position="1"/>
        <end position="184"/>
    </location>
</feature>
<protein>
    <recommendedName>
        <fullName evidence="1">Neprosin PEP catalytic domain-containing protein</fullName>
    </recommendedName>
</protein>
<gene>
    <name evidence="2" type="ORF">EJB05_40970</name>
</gene>
<dbReference type="Gramene" id="TVU07606">
    <property type="protein sequence ID" value="TVU07606"/>
    <property type="gene ID" value="EJB05_40970"/>
</dbReference>
<name>A0A5J9T8A5_9POAL</name>
<dbReference type="OrthoDB" id="685822at2759"/>
<accession>A0A5J9T8A5</accession>
<dbReference type="PROSITE" id="PS52045">
    <property type="entry name" value="NEPROSIN_PEP_CD"/>
    <property type="match status" value="1"/>
</dbReference>
<dbReference type="AlphaFoldDB" id="A0A5J9T8A5"/>
<comment type="caution">
    <text evidence="2">The sequence shown here is derived from an EMBL/GenBank/DDBJ whole genome shotgun (WGS) entry which is preliminary data.</text>
</comment>
<dbReference type="InterPro" id="IPR053168">
    <property type="entry name" value="Glutamic_endopeptidase"/>
</dbReference>
<evidence type="ECO:0000259" key="1">
    <source>
        <dbReference type="PROSITE" id="PS52045"/>
    </source>
</evidence>
<keyword evidence="3" id="KW-1185">Reference proteome</keyword>
<dbReference type="Pfam" id="PF03080">
    <property type="entry name" value="Neprosin"/>
    <property type="match status" value="1"/>
</dbReference>
<dbReference type="PANTHER" id="PTHR31589:SF211">
    <property type="entry name" value="OS06G0682600 PROTEIN"/>
    <property type="match status" value="1"/>
</dbReference>
<proteinExistence type="predicted"/>
<reference evidence="2 3" key="1">
    <citation type="journal article" date="2019" name="Sci. Rep.">
        <title>A high-quality genome of Eragrostis curvula grass provides insights into Poaceae evolution and supports new strategies to enhance forage quality.</title>
        <authorList>
            <person name="Carballo J."/>
            <person name="Santos B.A.C.M."/>
            <person name="Zappacosta D."/>
            <person name="Garbus I."/>
            <person name="Selva J.P."/>
            <person name="Gallo C.A."/>
            <person name="Diaz A."/>
            <person name="Albertini E."/>
            <person name="Caccamo M."/>
            <person name="Echenique V."/>
        </authorList>
    </citation>
    <scope>NUCLEOTIDE SEQUENCE [LARGE SCALE GENOMIC DNA]</scope>
    <source>
        <strain evidence="3">cv. Victoria</strain>
        <tissue evidence="2">Leaf</tissue>
    </source>
</reference>
<sequence length="185" mass="19458">MTSYGCIGTLDVYGFSLQNGQGTAGGIWMVDSGDGYRSSAKEIGVGWNVVPSVYGDSRTHLFTMWTDGASGDWLVHCGINREAELIGRFPRSLFTGGFAEKAAAVTFGGMVTAPFSDPAPMGSGYLPKDPSSAASVSNIQLVDQSGHASPLTQDLPFVQSKPDTYTVGPIVNGKFYYGGPQQPTA</sequence>
<organism evidence="2 3">
    <name type="scientific">Eragrostis curvula</name>
    <name type="common">weeping love grass</name>
    <dbReference type="NCBI Taxonomy" id="38414"/>
    <lineage>
        <taxon>Eukaryota</taxon>
        <taxon>Viridiplantae</taxon>
        <taxon>Streptophyta</taxon>
        <taxon>Embryophyta</taxon>
        <taxon>Tracheophyta</taxon>
        <taxon>Spermatophyta</taxon>
        <taxon>Magnoliopsida</taxon>
        <taxon>Liliopsida</taxon>
        <taxon>Poales</taxon>
        <taxon>Poaceae</taxon>
        <taxon>PACMAD clade</taxon>
        <taxon>Chloridoideae</taxon>
        <taxon>Eragrostideae</taxon>
        <taxon>Eragrostidinae</taxon>
        <taxon>Eragrostis</taxon>
    </lineage>
</organism>
<dbReference type="EMBL" id="RWGY01000039">
    <property type="protein sequence ID" value="TVU07606.1"/>
    <property type="molecule type" value="Genomic_DNA"/>
</dbReference>
<dbReference type="InterPro" id="IPR004314">
    <property type="entry name" value="Neprosin"/>
</dbReference>
<feature type="non-terminal residue" evidence="2">
    <location>
        <position position="1"/>
    </location>
</feature>
<evidence type="ECO:0000313" key="3">
    <source>
        <dbReference type="Proteomes" id="UP000324897"/>
    </source>
</evidence>
<dbReference type="Proteomes" id="UP000324897">
    <property type="component" value="Chromosome 3"/>
</dbReference>